<dbReference type="InterPro" id="IPR009081">
    <property type="entry name" value="PP-bd_ACP"/>
</dbReference>
<dbReference type="Proteomes" id="UP001231736">
    <property type="component" value="Unassembled WGS sequence"/>
</dbReference>
<feature type="domain" description="Carrier" evidence="3">
    <location>
        <begin position="10"/>
        <end position="93"/>
    </location>
</feature>
<dbReference type="InterPro" id="IPR036736">
    <property type="entry name" value="ACP-like_sf"/>
</dbReference>
<name>A0AAJ6P3H0_9PAST</name>
<dbReference type="SUPFAM" id="SSF47336">
    <property type="entry name" value="ACP-like"/>
    <property type="match status" value="1"/>
</dbReference>
<keyword evidence="1" id="KW-0596">Phosphopantetheine</keyword>
<dbReference type="RefSeq" id="WP_306376372.1">
    <property type="nucleotide sequence ID" value="NZ_JASAYT010000038.1"/>
</dbReference>
<dbReference type="InterPro" id="IPR006162">
    <property type="entry name" value="Ppantetheine_attach_site"/>
</dbReference>
<sequence length="95" mass="10991">MSYTFTLEKPALEQELKKLIINETDKDEFEPDEISNDESLFGEESRVQLDSLDALQIVVALQAHFGVRINGDRMVRKHMLKISDLAQFIRESHTK</sequence>
<evidence type="ECO:0000313" key="5">
    <source>
        <dbReference type="Proteomes" id="UP001231736"/>
    </source>
</evidence>
<keyword evidence="2" id="KW-0597">Phosphoprotein</keyword>
<accession>A0AAJ6P3H0</accession>
<proteinExistence type="predicted"/>
<evidence type="ECO:0000259" key="3">
    <source>
        <dbReference type="PROSITE" id="PS50075"/>
    </source>
</evidence>
<comment type="caution">
    <text evidence="4">The sequence shown here is derived from an EMBL/GenBank/DDBJ whole genome shotgun (WGS) entry which is preliminary data.</text>
</comment>
<gene>
    <name evidence="4" type="ORF">QJU97_09930</name>
</gene>
<dbReference type="PROSITE" id="PS50075">
    <property type="entry name" value="CARRIER"/>
    <property type="match status" value="1"/>
</dbReference>
<evidence type="ECO:0000256" key="2">
    <source>
        <dbReference type="ARBA" id="ARBA00022553"/>
    </source>
</evidence>
<protein>
    <submittedName>
        <fullName evidence="4">Phosphopantetheine-binding protein</fullName>
    </submittedName>
</protein>
<dbReference type="Gene3D" id="1.10.1200.10">
    <property type="entry name" value="ACP-like"/>
    <property type="match status" value="1"/>
</dbReference>
<organism evidence="4 5">
    <name type="scientific">Phocoenobacter skyensis</name>
    <dbReference type="NCBI Taxonomy" id="97481"/>
    <lineage>
        <taxon>Bacteria</taxon>
        <taxon>Pseudomonadati</taxon>
        <taxon>Pseudomonadota</taxon>
        <taxon>Gammaproteobacteria</taxon>
        <taxon>Pasteurellales</taxon>
        <taxon>Pasteurellaceae</taxon>
        <taxon>Phocoenobacter</taxon>
    </lineage>
</organism>
<dbReference type="EMBL" id="JASAYT010000038">
    <property type="protein sequence ID" value="MDP8175769.1"/>
    <property type="molecule type" value="Genomic_DNA"/>
</dbReference>
<dbReference type="Pfam" id="PF00550">
    <property type="entry name" value="PP-binding"/>
    <property type="match status" value="1"/>
</dbReference>
<evidence type="ECO:0000256" key="1">
    <source>
        <dbReference type="ARBA" id="ARBA00022450"/>
    </source>
</evidence>
<dbReference type="AlphaFoldDB" id="A0AAJ6P3H0"/>
<dbReference type="PROSITE" id="PS00012">
    <property type="entry name" value="PHOSPHOPANTETHEINE"/>
    <property type="match status" value="1"/>
</dbReference>
<reference evidence="4" key="1">
    <citation type="journal article" date="2023" name="Front. Microbiol.">
        <title>Phylogeography and host specificity of Pasteurellaceae pathogenic to sea-farmed fish in the north-east Atlantic.</title>
        <authorList>
            <person name="Gulla S."/>
            <person name="Colquhoun D.J."/>
            <person name="Olsen A.B."/>
            <person name="Spilsberg B."/>
            <person name="Lagesen K."/>
            <person name="Aakesson C.P."/>
            <person name="Strom S."/>
            <person name="Manji F."/>
            <person name="Birkbeck T.H."/>
            <person name="Nilsen H.K."/>
        </authorList>
    </citation>
    <scope>NUCLEOTIDE SEQUENCE</scope>
    <source>
        <strain evidence="4">98B1</strain>
    </source>
</reference>
<evidence type="ECO:0000313" key="4">
    <source>
        <dbReference type="EMBL" id="MDP8175769.1"/>
    </source>
</evidence>